<dbReference type="InterPro" id="IPR052707">
    <property type="entry name" value="OsmC_Ohr_Peroxiredoxin"/>
</dbReference>
<name>A0ABT0M882_9BACL</name>
<gene>
    <name evidence="1" type="ORF">M3N64_03830</name>
</gene>
<organism evidence="1 2">
    <name type="scientific">Sporolactobacillus mangiferae</name>
    <dbReference type="NCBI Taxonomy" id="2940498"/>
    <lineage>
        <taxon>Bacteria</taxon>
        <taxon>Bacillati</taxon>
        <taxon>Bacillota</taxon>
        <taxon>Bacilli</taxon>
        <taxon>Bacillales</taxon>
        <taxon>Sporolactobacillaceae</taxon>
        <taxon>Sporolactobacillus</taxon>
    </lineage>
</organism>
<keyword evidence="2" id="KW-1185">Reference proteome</keyword>
<dbReference type="RefSeq" id="WP_249098283.1">
    <property type="nucleotide sequence ID" value="NZ_JAMAST010000002.1"/>
</dbReference>
<dbReference type="Pfam" id="PF02566">
    <property type="entry name" value="OsmC"/>
    <property type="match status" value="1"/>
</dbReference>
<reference evidence="1 2" key="1">
    <citation type="submission" date="2022-05" db="EMBL/GenBank/DDBJ databases">
        <title>Sporolactobacillus sp nov CPB3-1, isolated from tree bark (Mangifera indica L.).</title>
        <authorList>
            <person name="Phuengjayaem S."/>
            <person name="Tanasupawat S."/>
        </authorList>
    </citation>
    <scope>NUCLEOTIDE SEQUENCE [LARGE SCALE GENOMIC DNA]</scope>
    <source>
        <strain evidence="1 2">CPB3-1</strain>
    </source>
</reference>
<sequence length="148" mass="16179">MTDFSFTLEGSWTGSWDGKGMIQTAGLNSAISVDSSMSGLGIGTNPDELMISALASCYMITLGIRLKKEAIAYARIDIRTEAVVTNEGGLQLDRVVHHPRIFLKETLTDELTERLRQCIQKAEQDCVMAKAVRGNVAIRIDPAFTSLI</sequence>
<dbReference type="SUPFAM" id="SSF82784">
    <property type="entry name" value="OsmC-like"/>
    <property type="match status" value="1"/>
</dbReference>
<dbReference type="InterPro" id="IPR036102">
    <property type="entry name" value="OsmC/Ohrsf"/>
</dbReference>
<comment type="caution">
    <text evidence="1">The sequence shown here is derived from an EMBL/GenBank/DDBJ whole genome shotgun (WGS) entry which is preliminary data.</text>
</comment>
<dbReference type="PANTHER" id="PTHR42830:SF2">
    <property type="entry name" value="OSMC_OHR FAMILY PROTEIN"/>
    <property type="match status" value="1"/>
</dbReference>
<dbReference type="Proteomes" id="UP001203004">
    <property type="component" value="Unassembled WGS sequence"/>
</dbReference>
<protein>
    <submittedName>
        <fullName evidence="1">OsmC family protein</fullName>
    </submittedName>
</protein>
<proteinExistence type="predicted"/>
<dbReference type="InterPro" id="IPR003718">
    <property type="entry name" value="OsmC/Ohr_fam"/>
</dbReference>
<dbReference type="Gene3D" id="3.30.300.20">
    <property type="match status" value="1"/>
</dbReference>
<dbReference type="PANTHER" id="PTHR42830">
    <property type="entry name" value="OSMOTICALLY INDUCIBLE FAMILY PROTEIN"/>
    <property type="match status" value="1"/>
</dbReference>
<accession>A0ABT0M882</accession>
<dbReference type="InterPro" id="IPR015946">
    <property type="entry name" value="KH_dom-like_a/b"/>
</dbReference>
<dbReference type="EMBL" id="JAMAST010000002">
    <property type="protein sequence ID" value="MCL1631076.1"/>
    <property type="molecule type" value="Genomic_DNA"/>
</dbReference>
<evidence type="ECO:0000313" key="1">
    <source>
        <dbReference type="EMBL" id="MCL1631076.1"/>
    </source>
</evidence>
<evidence type="ECO:0000313" key="2">
    <source>
        <dbReference type="Proteomes" id="UP001203004"/>
    </source>
</evidence>